<sequence>MDGRVMEALRLLREAVRLDLLADGGDRSARVAWQAANGVAVAACSPPRGKRGRAPAQGGGWGWVRVWAVAARRPPDRKRVEVCGGRAPRGRGSPCR</sequence>
<evidence type="ECO:0000256" key="1">
    <source>
        <dbReference type="SAM" id="MobiDB-lite"/>
    </source>
</evidence>
<protein>
    <submittedName>
        <fullName evidence="2">Uncharacterized protein</fullName>
    </submittedName>
</protein>
<feature type="region of interest" description="Disordered" evidence="1">
    <location>
        <begin position="74"/>
        <end position="96"/>
    </location>
</feature>
<comment type="caution">
    <text evidence="2">The sequence shown here is derived from an EMBL/GenBank/DDBJ whole genome shotgun (WGS) entry which is preliminary data.</text>
</comment>
<dbReference type="Proteomes" id="UP001066276">
    <property type="component" value="Chromosome 5"/>
</dbReference>
<evidence type="ECO:0000313" key="3">
    <source>
        <dbReference type="Proteomes" id="UP001066276"/>
    </source>
</evidence>
<keyword evidence="3" id="KW-1185">Reference proteome</keyword>
<dbReference type="AlphaFoldDB" id="A0AAV7RJS1"/>
<dbReference type="EMBL" id="JANPWB010000009">
    <property type="protein sequence ID" value="KAJ1152205.1"/>
    <property type="molecule type" value="Genomic_DNA"/>
</dbReference>
<organism evidence="2 3">
    <name type="scientific">Pleurodeles waltl</name>
    <name type="common">Iberian ribbed newt</name>
    <dbReference type="NCBI Taxonomy" id="8319"/>
    <lineage>
        <taxon>Eukaryota</taxon>
        <taxon>Metazoa</taxon>
        <taxon>Chordata</taxon>
        <taxon>Craniata</taxon>
        <taxon>Vertebrata</taxon>
        <taxon>Euteleostomi</taxon>
        <taxon>Amphibia</taxon>
        <taxon>Batrachia</taxon>
        <taxon>Caudata</taxon>
        <taxon>Salamandroidea</taxon>
        <taxon>Salamandridae</taxon>
        <taxon>Pleurodelinae</taxon>
        <taxon>Pleurodeles</taxon>
    </lineage>
</organism>
<reference evidence="2" key="1">
    <citation type="journal article" date="2022" name="bioRxiv">
        <title>Sequencing and chromosome-scale assembly of the giantPleurodeles waltlgenome.</title>
        <authorList>
            <person name="Brown T."/>
            <person name="Elewa A."/>
            <person name="Iarovenko S."/>
            <person name="Subramanian E."/>
            <person name="Araus A.J."/>
            <person name="Petzold A."/>
            <person name="Susuki M."/>
            <person name="Suzuki K.-i.T."/>
            <person name="Hayashi T."/>
            <person name="Toyoda A."/>
            <person name="Oliveira C."/>
            <person name="Osipova E."/>
            <person name="Leigh N.D."/>
            <person name="Simon A."/>
            <person name="Yun M.H."/>
        </authorList>
    </citation>
    <scope>NUCLEOTIDE SEQUENCE</scope>
    <source>
        <strain evidence="2">20211129_DDA</strain>
        <tissue evidence="2">Liver</tissue>
    </source>
</reference>
<evidence type="ECO:0000313" key="2">
    <source>
        <dbReference type="EMBL" id="KAJ1152205.1"/>
    </source>
</evidence>
<name>A0AAV7RJS1_PLEWA</name>
<proteinExistence type="predicted"/>
<gene>
    <name evidence="2" type="ORF">NDU88_004982</name>
</gene>
<accession>A0AAV7RJS1</accession>